<dbReference type="Gramene" id="mRNA:HanXRQr2_Chr11g0515071">
    <property type="protein sequence ID" value="CDS:HanXRQr2_Chr11g0515071.1"/>
    <property type="gene ID" value="HanXRQr2_Chr11g0515071"/>
</dbReference>
<proteinExistence type="predicted"/>
<dbReference type="EMBL" id="MNCJ02000326">
    <property type="protein sequence ID" value="KAF5784050.1"/>
    <property type="molecule type" value="Genomic_DNA"/>
</dbReference>
<organism evidence="2 3">
    <name type="scientific">Helianthus annuus</name>
    <name type="common">Common sunflower</name>
    <dbReference type="NCBI Taxonomy" id="4232"/>
    <lineage>
        <taxon>Eukaryota</taxon>
        <taxon>Viridiplantae</taxon>
        <taxon>Streptophyta</taxon>
        <taxon>Embryophyta</taxon>
        <taxon>Tracheophyta</taxon>
        <taxon>Spermatophyta</taxon>
        <taxon>Magnoliopsida</taxon>
        <taxon>eudicotyledons</taxon>
        <taxon>Gunneridae</taxon>
        <taxon>Pentapetalae</taxon>
        <taxon>asterids</taxon>
        <taxon>campanulids</taxon>
        <taxon>Asterales</taxon>
        <taxon>Asteraceae</taxon>
        <taxon>Asteroideae</taxon>
        <taxon>Heliantheae alliance</taxon>
        <taxon>Heliantheae</taxon>
        <taxon>Helianthus</taxon>
    </lineage>
</organism>
<dbReference type="Proteomes" id="UP000215914">
    <property type="component" value="Unassembled WGS sequence"/>
</dbReference>
<feature type="compositionally biased region" description="Basic and acidic residues" evidence="1">
    <location>
        <begin position="19"/>
        <end position="29"/>
    </location>
</feature>
<evidence type="ECO:0000256" key="1">
    <source>
        <dbReference type="SAM" id="MobiDB-lite"/>
    </source>
</evidence>
<reference evidence="2" key="1">
    <citation type="journal article" date="2017" name="Nature">
        <title>The sunflower genome provides insights into oil metabolism, flowering and Asterid evolution.</title>
        <authorList>
            <person name="Badouin H."/>
            <person name="Gouzy J."/>
            <person name="Grassa C.J."/>
            <person name="Murat F."/>
            <person name="Staton S.E."/>
            <person name="Cottret L."/>
            <person name="Lelandais-Briere C."/>
            <person name="Owens G.L."/>
            <person name="Carrere S."/>
            <person name="Mayjonade B."/>
            <person name="Legrand L."/>
            <person name="Gill N."/>
            <person name="Kane N.C."/>
            <person name="Bowers J.E."/>
            <person name="Hubner S."/>
            <person name="Bellec A."/>
            <person name="Berard A."/>
            <person name="Berges H."/>
            <person name="Blanchet N."/>
            <person name="Boniface M.C."/>
            <person name="Brunel D."/>
            <person name="Catrice O."/>
            <person name="Chaidir N."/>
            <person name="Claudel C."/>
            <person name="Donnadieu C."/>
            <person name="Faraut T."/>
            <person name="Fievet G."/>
            <person name="Helmstetter N."/>
            <person name="King M."/>
            <person name="Knapp S.J."/>
            <person name="Lai Z."/>
            <person name="Le Paslier M.C."/>
            <person name="Lippi Y."/>
            <person name="Lorenzon L."/>
            <person name="Mandel J.R."/>
            <person name="Marage G."/>
            <person name="Marchand G."/>
            <person name="Marquand E."/>
            <person name="Bret-Mestries E."/>
            <person name="Morien E."/>
            <person name="Nambeesan S."/>
            <person name="Nguyen T."/>
            <person name="Pegot-Espagnet P."/>
            <person name="Pouilly N."/>
            <person name="Raftis F."/>
            <person name="Sallet E."/>
            <person name="Schiex T."/>
            <person name="Thomas J."/>
            <person name="Vandecasteele C."/>
            <person name="Vares D."/>
            <person name="Vear F."/>
            <person name="Vautrin S."/>
            <person name="Crespi M."/>
            <person name="Mangin B."/>
            <person name="Burke J.M."/>
            <person name="Salse J."/>
            <person name="Munos S."/>
            <person name="Vincourt P."/>
            <person name="Rieseberg L.H."/>
            <person name="Langlade N.B."/>
        </authorList>
    </citation>
    <scope>NUCLEOTIDE SEQUENCE</scope>
    <source>
        <tissue evidence="2">Leaves</tissue>
    </source>
</reference>
<evidence type="ECO:0000313" key="3">
    <source>
        <dbReference type="Proteomes" id="UP000215914"/>
    </source>
</evidence>
<protein>
    <submittedName>
        <fullName evidence="2">Uncharacterized protein</fullName>
    </submittedName>
</protein>
<gene>
    <name evidence="2" type="ORF">HanXRQr2_Chr11g0515071</name>
</gene>
<accession>A0A9K3HTR5</accession>
<comment type="caution">
    <text evidence="2">The sequence shown here is derived from an EMBL/GenBank/DDBJ whole genome shotgun (WGS) entry which is preliminary data.</text>
</comment>
<evidence type="ECO:0000313" key="2">
    <source>
        <dbReference type="EMBL" id="KAF5784050.1"/>
    </source>
</evidence>
<sequence>MKTRTKEIGGGGYGGPYEGGDRRCDRRLNDDDDEMKTMTGKCGGRLRLVLMWWI</sequence>
<reference evidence="2" key="2">
    <citation type="submission" date="2020-06" db="EMBL/GenBank/DDBJ databases">
        <title>Helianthus annuus Genome sequencing and assembly Release 2.</title>
        <authorList>
            <person name="Gouzy J."/>
            <person name="Langlade N."/>
            <person name="Munos S."/>
        </authorList>
    </citation>
    <scope>NUCLEOTIDE SEQUENCE</scope>
    <source>
        <tissue evidence="2">Leaves</tissue>
    </source>
</reference>
<keyword evidence="3" id="KW-1185">Reference proteome</keyword>
<feature type="compositionally biased region" description="Gly residues" evidence="1">
    <location>
        <begin position="8"/>
        <end position="18"/>
    </location>
</feature>
<dbReference type="AlphaFoldDB" id="A0A9K3HTR5"/>
<name>A0A9K3HTR5_HELAN</name>
<feature type="region of interest" description="Disordered" evidence="1">
    <location>
        <begin position="1"/>
        <end position="29"/>
    </location>
</feature>